<evidence type="ECO:0000313" key="2">
    <source>
        <dbReference type="EMBL" id="MFC7069214.1"/>
    </source>
</evidence>
<keyword evidence="1" id="KW-0812">Transmembrane</keyword>
<keyword evidence="1" id="KW-0472">Membrane</keyword>
<dbReference type="AlphaFoldDB" id="A0ABD5WBA1"/>
<dbReference type="Proteomes" id="UP001596461">
    <property type="component" value="Unassembled WGS sequence"/>
</dbReference>
<dbReference type="RefSeq" id="WP_284032137.1">
    <property type="nucleotide sequence ID" value="NZ_CP126154.1"/>
</dbReference>
<feature type="transmembrane region" description="Helical" evidence="1">
    <location>
        <begin position="20"/>
        <end position="43"/>
    </location>
</feature>
<comment type="caution">
    <text evidence="2">The sequence shown here is derived from an EMBL/GenBank/DDBJ whole genome shotgun (WGS) entry which is preliminary data.</text>
</comment>
<accession>A0ABD5WBA1</accession>
<keyword evidence="3" id="KW-1185">Reference proteome</keyword>
<dbReference type="EMBL" id="JBHTAH010000004">
    <property type="protein sequence ID" value="MFC7069214.1"/>
    <property type="molecule type" value="Genomic_DNA"/>
</dbReference>
<gene>
    <name evidence="2" type="ORF">ACFQL9_06120</name>
</gene>
<proteinExistence type="predicted"/>
<sequence length="45" mass="4602">MDSNSLPVVPDLAVFPRLVRLAILTVIVAAVGFLALAVVAGVLSL</sequence>
<evidence type="ECO:0000256" key="1">
    <source>
        <dbReference type="SAM" id="Phobius"/>
    </source>
</evidence>
<protein>
    <submittedName>
        <fullName evidence="2">Uncharacterized protein</fullName>
    </submittedName>
</protein>
<name>A0ABD5WBA1_9EURY</name>
<reference evidence="2 3" key="1">
    <citation type="journal article" date="2019" name="Int. J. Syst. Evol. Microbiol.">
        <title>The Global Catalogue of Microorganisms (GCM) 10K type strain sequencing project: providing services to taxonomists for standard genome sequencing and annotation.</title>
        <authorList>
            <consortium name="The Broad Institute Genomics Platform"/>
            <consortium name="The Broad Institute Genome Sequencing Center for Infectious Disease"/>
            <person name="Wu L."/>
            <person name="Ma J."/>
        </authorList>
    </citation>
    <scope>NUCLEOTIDE SEQUENCE [LARGE SCALE GENOMIC DNA]</scope>
    <source>
        <strain evidence="2 3">DT31</strain>
    </source>
</reference>
<organism evidence="2 3">
    <name type="scientific">Halobaculum lipolyticum</name>
    <dbReference type="NCBI Taxonomy" id="3032001"/>
    <lineage>
        <taxon>Archaea</taxon>
        <taxon>Methanobacteriati</taxon>
        <taxon>Methanobacteriota</taxon>
        <taxon>Stenosarchaea group</taxon>
        <taxon>Halobacteria</taxon>
        <taxon>Halobacteriales</taxon>
        <taxon>Haloferacaceae</taxon>
        <taxon>Halobaculum</taxon>
    </lineage>
</organism>
<evidence type="ECO:0000313" key="3">
    <source>
        <dbReference type="Proteomes" id="UP001596461"/>
    </source>
</evidence>
<dbReference type="GeneID" id="81123966"/>
<keyword evidence="1" id="KW-1133">Transmembrane helix</keyword>